<organism evidence="1 2">
    <name type="scientific">Bradyrhizobium zhanjiangense</name>
    <dbReference type="NCBI Taxonomy" id="1325107"/>
    <lineage>
        <taxon>Bacteria</taxon>
        <taxon>Pseudomonadati</taxon>
        <taxon>Pseudomonadota</taxon>
        <taxon>Alphaproteobacteria</taxon>
        <taxon>Hyphomicrobiales</taxon>
        <taxon>Nitrobacteraceae</taxon>
        <taxon>Bradyrhizobium</taxon>
    </lineage>
</organism>
<dbReference type="EMBL" id="RKMK01000141">
    <property type="protein sequence ID" value="RXG83485.1"/>
    <property type="molecule type" value="Genomic_DNA"/>
</dbReference>
<proteinExistence type="predicted"/>
<reference evidence="1 2" key="1">
    <citation type="submission" date="2018-11" db="EMBL/GenBank/DDBJ databases">
        <title>Bradyrhizobium sp. nov., isolated from effective nodules of peanut in China.</title>
        <authorList>
            <person name="Li Y."/>
        </authorList>
    </citation>
    <scope>NUCLEOTIDE SEQUENCE [LARGE SCALE GENOMIC DNA]</scope>
    <source>
        <strain evidence="1 2">CCBAU 51770</strain>
    </source>
</reference>
<name>A0A4Q0Q3U2_9BRAD</name>
<dbReference type="Proteomes" id="UP000290174">
    <property type="component" value="Unassembled WGS sequence"/>
</dbReference>
<dbReference type="AlphaFoldDB" id="A0A4Q0Q3U2"/>
<sequence length="78" mass="9124">MSFRATRAQQCKRLKQTIEAVCSWARSIAVLLQSTYSNEQGGAFENFQQLFKDMRIILRTGPKVFFQYELRFANRLQG</sequence>
<protein>
    <submittedName>
        <fullName evidence="1">Uncharacterized protein</fullName>
    </submittedName>
</protein>
<evidence type="ECO:0000313" key="1">
    <source>
        <dbReference type="EMBL" id="RXG83485.1"/>
    </source>
</evidence>
<gene>
    <name evidence="1" type="ORF">EAS61_42215</name>
</gene>
<accession>A0A4Q0Q3U2</accession>
<evidence type="ECO:0000313" key="2">
    <source>
        <dbReference type="Proteomes" id="UP000290174"/>
    </source>
</evidence>
<comment type="caution">
    <text evidence="1">The sequence shown here is derived from an EMBL/GenBank/DDBJ whole genome shotgun (WGS) entry which is preliminary data.</text>
</comment>